<evidence type="ECO:0000256" key="10">
    <source>
        <dbReference type="SAM" id="MobiDB-lite"/>
    </source>
</evidence>
<dbReference type="GO" id="GO:0032153">
    <property type="term" value="C:cell division site"/>
    <property type="evidence" value="ECO:0007669"/>
    <property type="project" value="UniProtKB-UniRule"/>
</dbReference>
<evidence type="ECO:0000256" key="5">
    <source>
        <dbReference type="ARBA" id="ARBA00022692"/>
    </source>
</evidence>
<evidence type="ECO:0000256" key="8">
    <source>
        <dbReference type="ARBA" id="ARBA00023306"/>
    </source>
</evidence>
<reference evidence="12 13" key="1">
    <citation type="submission" date="2020-08" db="EMBL/GenBank/DDBJ databases">
        <title>Genome sequence of Thermomonas carbonis KCTC 42013T.</title>
        <authorList>
            <person name="Hyun D.-W."/>
            <person name="Bae J.-W."/>
        </authorList>
    </citation>
    <scope>NUCLEOTIDE SEQUENCE [LARGE SCALE GENOMIC DNA]</scope>
    <source>
        <strain evidence="12 13">KCTC 42013</strain>
    </source>
</reference>
<keyword evidence="13" id="KW-1185">Reference proteome</keyword>
<dbReference type="Pfam" id="PF03799">
    <property type="entry name" value="FtsQ_DivIB_C"/>
    <property type="match status" value="1"/>
</dbReference>
<evidence type="ECO:0000259" key="11">
    <source>
        <dbReference type="PROSITE" id="PS51779"/>
    </source>
</evidence>
<dbReference type="GO" id="GO:0005886">
    <property type="term" value="C:plasma membrane"/>
    <property type="evidence" value="ECO:0007669"/>
    <property type="project" value="UniProtKB-SubCell"/>
</dbReference>
<feature type="region of interest" description="Disordered" evidence="10">
    <location>
        <begin position="238"/>
        <end position="265"/>
    </location>
</feature>
<dbReference type="Gene3D" id="3.40.50.11690">
    <property type="entry name" value="Cell division protein FtsQ/DivIB"/>
    <property type="match status" value="1"/>
</dbReference>
<feature type="domain" description="POTRA" evidence="11">
    <location>
        <begin position="34"/>
        <end position="103"/>
    </location>
</feature>
<dbReference type="Proteomes" id="UP000515804">
    <property type="component" value="Chromosome"/>
</dbReference>
<gene>
    <name evidence="9" type="primary">ftsQ</name>
    <name evidence="12" type="ORF">H9L16_08005</name>
</gene>
<keyword evidence="8 9" id="KW-0131">Cell cycle</keyword>
<keyword evidence="6 9" id="KW-1133">Transmembrane helix</keyword>
<keyword evidence="2 9" id="KW-1003">Cell membrane</keyword>
<evidence type="ECO:0000256" key="9">
    <source>
        <dbReference type="HAMAP-Rule" id="MF_00911"/>
    </source>
</evidence>
<evidence type="ECO:0000256" key="4">
    <source>
        <dbReference type="ARBA" id="ARBA00022618"/>
    </source>
</evidence>
<evidence type="ECO:0000256" key="6">
    <source>
        <dbReference type="ARBA" id="ARBA00022989"/>
    </source>
</evidence>
<dbReference type="GO" id="GO:0090529">
    <property type="term" value="P:cell septum assembly"/>
    <property type="evidence" value="ECO:0007669"/>
    <property type="project" value="InterPro"/>
</dbReference>
<keyword evidence="5 9" id="KW-0812">Transmembrane</keyword>
<dbReference type="InterPro" id="IPR013685">
    <property type="entry name" value="POTRA_FtsQ_type"/>
</dbReference>
<comment type="similarity">
    <text evidence="9">Belongs to the FtsQ/DivIB family. FtsQ subfamily.</text>
</comment>
<dbReference type="GO" id="GO:0043093">
    <property type="term" value="P:FtsZ-dependent cytokinesis"/>
    <property type="evidence" value="ECO:0007669"/>
    <property type="project" value="UniProtKB-UniRule"/>
</dbReference>
<dbReference type="InterPro" id="IPR045335">
    <property type="entry name" value="FtsQ_C_sf"/>
</dbReference>
<comment type="function">
    <text evidence="9">Essential cell division protein. May link together the upstream cell division proteins, which are predominantly cytoplasmic, with the downstream cell division proteins, which are predominantly periplasmic. May control correct divisome assembly.</text>
</comment>
<dbReference type="Gene3D" id="3.10.20.310">
    <property type="entry name" value="membrane protein fhac"/>
    <property type="match status" value="1"/>
</dbReference>
<name>A0A7G9SLH6_9GAMM</name>
<dbReference type="KEGG" id="tcn:H9L16_08005"/>
<proteinExistence type="inferred from homology"/>
<dbReference type="HAMAP" id="MF_00911">
    <property type="entry name" value="FtsQ_subfam"/>
    <property type="match status" value="1"/>
</dbReference>
<dbReference type="PROSITE" id="PS51779">
    <property type="entry name" value="POTRA"/>
    <property type="match status" value="1"/>
</dbReference>
<evidence type="ECO:0000256" key="1">
    <source>
        <dbReference type="ARBA" id="ARBA00004370"/>
    </source>
</evidence>
<evidence type="ECO:0000313" key="12">
    <source>
        <dbReference type="EMBL" id="QNN68701.1"/>
    </source>
</evidence>
<comment type="subcellular location">
    <subcellularLocation>
        <location evidence="9">Cell inner membrane</location>
        <topology evidence="9">Single-pass type II membrane protein</topology>
    </subcellularLocation>
    <subcellularLocation>
        <location evidence="1">Membrane</location>
    </subcellularLocation>
    <text evidence="9">Localizes to the division septum.</text>
</comment>
<evidence type="ECO:0000256" key="2">
    <source>
        <dbReference type="ARBA" id="ARBA00022475"/>
    </source>
</evidence>
<keyword evidence="7 9" id="KW-0472">Membrane</keyword>
<dbReference type="EMBL" id="CP060719">
    <property type="protein sequence ID" value="QNN68701.1"/>
    <property type="molecule type" value="Genomic_DNA"/>
</dbReference>
<dbReference type="RefSeq" id="WP_187551193.1">
    <property type="nucleotide sequence ID" value="NZ_BMZL01000002.1"/>
</dbReference>
<evidence type="ECO:0000256" key="3">
    <source>
        <dbReference type="ARBA" id="ARBA00022519"/>
    </source>
</evidence>
<keyword evidence="4 9" id="KW-0132">Cell division</keyword>
<dbReference type="InterPro" id="IPR026579">
    <property type="entry name" value="FtsQ"/>
</dbReference>
<comment type="subunit">
    <text evidence="9">Part of a complex composed of FtsB, FtsL and FtsQ.</text>
</comment>
<accession>A0A7G9SLH6</accession>
<dbReference type="AlphaFoldDB" id="A0A7G9SLH6"/>
<dbReference type="PANTHER" id="PTHR35851:SF1">
    <property type="entry name" value="CELL DIVISION PROTEIN FTSQ"/>
    <property type="match status" value="1"/>
</dbReference>
<dbReference type="InterPro" id="IPR005548">
    <property type="entry name" value="Cell_div_FtsQ/DivIB_C"/>
</dbReference>
<evidence type="ECO:0000256" key="7">
    <source>
        <dbReference type="ARBA" id="ARBA00023136"/>
    </source>
</evidence>
<sequence length="265" mass="28979">MSAMLRLLAWILAVALVALPVVAVVNGWVGGAQWPLRTLRVQGDLQQVDQARLRATVLPYAKKGFFAVELDRIQSAVGALPWVERAEVRKHWPDVLEVRISEHRPFARWGRDRLLSEHGKLFSAAGAQVRADLPQLDGPDTQVADVVALYNQARERLANAGGVRGAGMDKRGSWSITLSDGTEVVLGRNDPEQRLERFAPLLPRLAAQHPGQRLVRADLRYTNGFSLSWAALPKPAALPAPMQEATPSQSSPASRAGSETRQANT</sequence>
<organism evidence="12 13">
    <name type="scientific">Thermomonas carbonis</name>
    <dbReference type="NCBI Taxonomy" id="1463158"/>
    <lineage>
        <taxon>Bacteria</taxon>
        <taxon>Pseudomonadati</taxon>
        <taxon>Pseudomonadota</taxon>
        <taxon>Gammaproteobacteria</taxon>
        <taxon>Lysobacterales</taxon>
        <taxon>Lysobacteraceae</taxon>
        <taxon>Thermomonas</taxon>
    </lineage>
</organism>
<dbReference type="PANTHER" id="PTHR35851">
    <property type="entry name" value="CELL DIVISION PROTEIN FTSQ"/>
    <property type="match status" value="1"/>
</dbReference>
<feature type="compositionally biased region" description="Polar residues" evidence="10">
    <location>
        <begin position="245"/>
        <end position="265"/>
    </location>
</feature>
<protein>
    <recommendedName>
        <fullName evidence="9">Cell division protein FtsQ</fullName>
    </recommendedName>
</protein>
<keyword evidence="3 9" id="KW-0997">Cell inner membrane</keyword>
<evidence type="ECO:0000313" key="13">
    <source>
        <dbReference type="Proteomes" id="UP000515804"/>
    </source>
</evidence>
<dbReference type="Pfam" id="PF08478">
    <property type="entry name" value="POTRA_1"/>
    <property type="match status" value="1"/>
</dbReference>
<dbReference type="InterPro" id="IPR034746">
    <property type="entry name" value="POTRA"/>
</dbReference>